<comment type="similarity">
    <text evidence="1">Belongs to the SOS response-associated peptidase family.</text>
</comment>
<comment type="caution">
    <text evidence="9">The sequence shown here is derived from an EMBL/GenBank/DDBJ whole genome shotgun (WGS) entry which is preliminary data.</text>
</comment>
<feature type="compositionally biased region" description="Basic residues" evidence="8">
    <location>
        <begin position="56"/>
        <end position="68"/>
    </location>
</feature>
<dbReference type="Proteomes" id="UP000037035">
    <property type="component" value="Unassembled WGS sequence"/>
</dbReference>
<evidence type="ECO:0000256" key="8">
    <source>
        <dbReference type="SAM" id="MobiDB-lite"/>
    </source>
</evidence>
<keyword evidence="6" id="KW-0238">DNA-binding</keyword>
<keyword evidence="3" id="KW-0227">DNA damage</keyword>
<dbReference type="InterPro" id="IPR036590">
    <property type="entry name" value="SRAP-like"/>
</dbReference>
<reference evidence="9 10" key="1">
    <citation type="submission" date="2015-08" db="EMBL/GenBank/DDBJ databases">
        <title>Next Generation Sequencing and Analysis of the Genome of Puccinia sorghi L Schw, the Causal Agent of Maize Common Rust.</title>
        <authorList>
            <person name="Rochi L."/>
            <person name="Burguener G."/>
            <person name="Darino M."/>
            <person name="Turjanski A."/>
            <person name="Kreff E."/>
            <person name="Dieguez M.J."/>
            <person name="Sacco F."/>
        </authorList>
    </citation>
    <scope>NUCLEOTIDE SEQUENCE [LARGE SCALE GENOMIC DNA]</scope>
    <source>
        <strain evidence="9 10">RO10H11247</strain>
    </source>
</reference>
<dbReference type="GO" id="GO:0016829">
    <property type="term" value="F:lyase activity"/>
    <property type="evidence" value="ECO:0007669"/>
    <property type="project" value="UniProtKB-KW"/>
</dbReference>
<organism evidence="9 10">
    <name type="scientific">Puccinia sorghi</name>
    <dbReference type="NCBI Taxonomy" id="27349"/>
    <lineage>
        <taxon>Eukaryota</taxon>
        <taxon>Fungi</taxon>
        <taxon>Dikarya</taxon>
        <taxon>Basidiomycota</taxon>
        <taxon>Pucciniomycotina</taxon>
        <taxon>Pucciniomycetes</taxon>
        <taxon>Pucciniales</taxon>
        <taxon>Pucciniaceae</taxon>
        <taxon>Puccinia</taxon>
    </lineage>
</organism>
<evidence type="ECO:0000256" key="7">
    <source>
        <dbReference type="ARBA" id="ARBA00023239"/>
    </source>
</evidence>
<accession>A0A0L6UHU0</accession>
<keyword evidence="5" id="KW-0190">Covalent protein-DNA linkage</keyword>
<evidence type="ECO:0008006" key="11">
    <source>
        <dbReference type="Google" id="ProtNLM"/>
    </source>
</evidence>
<feature type="compositionally biased region" description="Basic and acidic residues" evidence="8">
    <location>
        <begin position="24"/>
        <end position="34"/>
    </location>
</feature>
<evidence type="ECO:0000313" key="9">
    <source>
        <dbReference type="EMBL" id="KNZ48088.1"/>
    </source>
</evidence>
<feature type="region of interest" description="Disordered" evidence="8">
    <location>
        <begin position="451"/>
        <end position="517"/>
    </location>
</feature>
<evidence type="ECO:0000256" key="2">
    <source>
        <dbReference type="ARBA" id="ARBA00022670"/>
    </source>
</evidence>
<feature type="compositionally biased region" description="Acidic residues" evidence="8">
    <location>
        <begin position="8"/>
        <end position="21"/>
    </location>
</feature>
<keyword evidence="10" id="KW-1185">Reference proteome</keyword>
<evidence type="ECO:0000256" key="1">
    <source>
        <dbReference type="ARBA" id="ARBA00008136"/>
    </source>
</evidence>
<feature type="compositionally biased region" description="Polar residues" evidence="8">
    <location>
        <begin position="478"/>
        <end position="501"/>
    </location>
</feature>
<proteinExistence type="inferred from homology"/>
<dbReference type="Gene3D" id="3.90.1680.10">
    <property type="entry name" value="SOS response associated peptidase-like"/>
    <property type="match status" value="1"/>
</dbReference>
<keyword evidence="2" id="KW-0645">Protease</keyword>
<dbReference type="PANTHER" id="PTHR13604:SF0">
    <property type="entry name" value="ABASIC SITE PROCESSING PROTEIN HMCES"/>
    <property type="match status" value="1"/>
</dbReference>
<dbReference type="GO" id="GO:0003697">
    <property type="term" value="F:single-stranded DNA binding"/>
    <property type="evidence" value="ECO:0007669"/>
    <property type="project" value="InterPro"/>
</dbReference>
<evidence type="ECO:0000256" key="4">
    <source>
        <dbReference type="ARBA" id="ARBA00022801"/>
    </source>
</evidence>
<protein>
    <recommendedName>
        <fullName evidence="11">DUF159 domain protein</fullName>
    </recommendedName>
</protein>
<dbReference type="VEuPathDB" id="FungiDB:VP01_591g3"/>
<dbReference type="GO" id="GO:0008233">
    <property type="term" value="F:peptidase activity"/>
    <property type="evidence" value="ECO:0007669"/>
    <property type="project" value="UniProtKB-KW"/>
</dbReference>
<dbReference type="EMBL" id="LAVV01011185">
    <property type="protein sequence ID" value="KNZ48088.1"/>
    <property type="molecule type" value="Genomic_DNA"/>
</dbReference>
<evidence type="ECO:0000256" key="6">
    <source>
        <dbReference type="ARBA" id="ARBA00023125"/>
    </source>
</evidence>
<evidence type="ECO:0000313" key="10">
    <source>
        <dbReference type="Proteomes" id="UP000037035"/>
    </source>
</evidence>
<evidence type="ECO:0000256" key="3">
    <source>
        <dbReference type="ARBA" id="ARBA00022763"/>
    </source>
</evidence>
<keyword evidence="4" id="KW-0378">Hydrolase</keyword>
<dbReference type="PANTHER" id="PTHR13604">
    <property type="entry name" value="DC12-RELATED"/>
    <property type="match status" value="1"/>
</dbReference>
<dbReference type="GO" id="GO:0006508">
    <property type="term" value="P:proteolysis"/>
    <property type="evidence" value="ECO:0007669"/>
    <property type="project" value="UniProtKB-KW"/>
</dbReference>
<dbReference type="AlphaFoldDB" id="A0A0L6UHU0"/>
<keyword evidence="7" id="KW-0456">Lyase</keyword>
<feature type="region of interest" description="Disordered" evidence="8">
    <location>
        <begin position="1"/>
        <end position="71"/>
    </location>
</feature>
<dbReference type="SUPFAM" id="SSF143081">
    <property type="entry name" value="BB1717-like"/>
    <property type="match status" value="1"/>
</dbReference>
<dbReference type="GO" id="GO:0106300">
    <property type="term" value="P:protein-DNA covalent cross-linking repair"/>
    <property type="evidence" value="ECO:0007669"/>
    <property type="project" value="InterPro"/>
</dbReference>
<gene>
    <name evidence="9" type="ORF">VP01_591g3</name>
</gene>
<evidence type="ECO:0000256" key="5">
    <source>
        <dbReference type="ARBA" id="ARBA00023124"/>
    </source>
</evidence>
<name>A0A0L6UHU0_9BASI</name>
<dbReference type="Pfam" id="PF02586">
    <property type="entry name" value="SRAP"/>
    <property type="match status" value="1"/>
</dbReference>
<dbReference type="STRING" id="27349.A0A0L6UHU0"/>
<feature type="compositionally biased region" description="Basic residues" evidence="8">
    <location>
        <begin position="454"/>
        <end position="465"/>
    </location>
</feature>
<dbReference type="OrthoDB" id="2111841at2759"/>
<sequence>MDNGATDGTEENVEQGDDESGGESCHRVEQKSDSKFFLVESGPDLSDYEPTTTKLHSGRRRRPGRVKPNRCVAEPEYPVPMNTSRCESKVRFIAESGGRYPEAAGAGIGRGVLVERRGIPPQLQPGAAEQVRLSPVAAVVRRINAHENRLGIDCMKWGLVPHWTEAPVSLSSHINIMSLSALLNIRSSPSFQPTHGKQHPAQRLISQKDWAVQSVVEPRPGSLLNTINARDDKVVEPRGLWNTVKGKRRCIILCEGSVSFVLVLTSTRRTSSSHRALRSFFEWLNKGKDKIPHFTKRTGADEPLMCLAGLWDSVTYKGTSEELHTFTIITTSSNKYLSFLHDRMPVILADRESIETWLDTSSGQWSDSLAQLLKPFAQDDGLVSYPVPKEVGKVGNQSSDFLKVCYAPTQGHPAPNDDAQFFFVLFFGPGKLVVHSLSRRGKETSCRFSISRNHGSRQGRIRKGKQDRGAGTGHKMTKWQSRPSLPANSSRPKEPPSTSSLRIALPLLRKNPGKISP</sequence>
<dbReference type="InterPro" id="IPR003738">
    <property type="entry name" value="SRAP"/>
</dbReference>